<dbReference type="Gene3D" id="2.30.30.60">
    <property type="match status" value="1"/>
</dbReference>
<keyword evidence="3" id="KW-1003">Cell membrane</keyword>
<comment type="subcellular location">
    <subcellularLocation>
        <location evidence="1">Cell membrane</location>
        <topology evidence="1">Multi-pass membrane protein</topology>
    </subcellularLocation>
</comment>
<evidence type="ECO:0000256" key="4">
    <source>
        <dbReference type="ARBA" id="ARBA00022692"/>
    </source>
</evidence>
<feature type="transmembrane region" description="Helical" evidence="8">
    <location>
        <begin position="258"/>
        <end position="276"/>
    </location>
</feature>
<feature type="chain" id="PRO_5002474686" description="Mechanosensitive ion channel family protein" evidence="9">
    <location>
        <begin position="25"/>
        <end position="549"/>
    </location>
</feature>
<dbReference type="InterPro" id="IPR010920">
    <property type="entry name" value="LSM_dom_sf"/>
</dbReference>
<evidence type="ECO:0000256" key="8">
    <source>
        <dbReference type="SAM" id="Phobius"/>
    </source>
</evidence>
<protein>
    <recommendedName>
        <fullName evidence="15">Mechanosensitive ion channel family protein</fullName>
    </recommendedName>
</protein>
<dbReference type="eggNOG" id="COG0668">
    <property type="taxonomic scope" value="Bacteria"/>
</dbReference>
<evidence type="ECO:0000259" key="12">
    <source>
        <dbReference type="Pfam" id="PF21088"/>
    </source>
</evidence>
<gene>
    <name evidence="13" type="ORF">TW72_14560</name>
</gene>
<comment type="similarity">
    <text evidence="2">Belongs to the MscS (TC 1.A.23) family.</text>
</comment>
<feature type="transmembrane region" description="Helical" evidence="8">
    <location>
        <begin position="329"/>
        <end position="350"/>
    </location>
</feature>
<feature type="domain" description="Mechanosensitive ion channel MscS C-terminal" evidence="11">
    <location>
        <begin position="465"/>
        <end position="537"/>
    </location>
</feature>
<dbReference type="Pfam" id="PF00924">
    <property type="entry name" value="MS_channel_2nd"/>
    <property type="match status" value="1"/>
</dbReference>
<dbReference type="Pfam" id="PF21082">
    <property type="entry name" value="MS_channel_3rd"/>
    <property type="match status" value="1"/>
</dbReference>
<dbReference type="RefSeq" id="WP_045978297.1">
    <property type="nucleotide sequence ID" value="NZ_JXXY01000001.1"/>
</dbReference>
<accession>A0A0F4PTF1</accession>
<evidence type="ECO:0000256" key="2">
    <source>
        <dbReference type="ARBA" id="ARBA00008017"/>
    </source>
</evidence>
<dbReference type="EMBL" id="JXXZ01000012">
    <property type="protein sequence ID" value="KJY97526.1"/>
    <property type="molecule type" value="Genomic_DNA"/>
</dbReference>
<evidence type="ECO:0000256" key="6">
    <source>
        <dbReference type="ARBA" id="ARBA00023136"/>
    </source>
</evidence>
<evidence type="ECO:0000256" key="7">
    <source>
        <dbReference type="SAM" id="MobiDB-lite"/>
    </source>
</evidence>
<name>A0A0F4PTF1_9GAMM</name>
<evidence type="ECO:0000313" key="14">
    <source>
        <dbReference type="Proteomes" id="UP000033664"/>
    </source>
</evidence>
<dbReference type="InterPro" id="IPR006685">
    <property type="entry name" value="MscS_channel_2nd"/>
</dbReference>
<dbReference type="InterPro" id="IPR049142">
    <property type="entry name" value="MS_channel_1st"/>
</dbReference>
<feature type="signal peptide" evidence="9">
    <location>
        <begin position="1"/>
        <end position="24"/>
    </location>
</feature>
<evidence type="ECO:0000259" key="10">
    <source>
        <dbReference type="Pfam" id="PF00924"/>
    </source>
</evidence>
<dbReference type="PANTHER" id="PTHR30566">
    <property type="entry name" value="YNAI-RELATED MECHANOSENSITIVE ION CHANNEL"/>
    <property type="match status" value="1"/>
</dbReference>
<dbReference type="PATRIC" id="fig|151081.8.peg.307"/>
<evidence type="ECO:0008006" key="15">
    <source>
        <dbReference type="Google" id="ProtNLM"/>
    </source>
</evidence>
<feature type="transmembrane region" description="Helical" evidence="8">
    <location>
        <begin position="220"/>
        <end position="246"/>
    </location>
</feature>
<dbReference type="SUPFAM" id="SSF50182">
    <property type="entry name" value="Sm-like ribonucleoproteins"/>
    <property type="match status" value="1"/>
</dbReference>
<dbReference type="GO" id="GO:0005886">
    <property type="term" value="C:plasma membrane"/>
    <property type="evidence" value="ECO:0007669"/>
    <property type="project" value="UniProtKB-SubCell"/>
</dbReference>
<keyword evidence="5 8" id="KW-1133">Transmembrane helix</keyword>
<keyword evidence="4 8" id="KW-0812">Transmembrane</keyword>
<evidence type="ECO:0000313" key="13">
    <source>
        <dbReference type="EMBL" id="KJY97526.1"/>
    </source>
</evidence>
<dbReference type="Gene3D" id="1.10.287.1260">
    <property type="match status" value="1"/>
</dbReference>
<dbReference type="InterPro" id="IPR011066">
    <property type="entry name" value="MscS_channel_C_sf"/>
</dbReference>
<dbReference type="InterPro" id="IPR023408">
    <property type="entry name" value="MscS_beta-dom_sf"/>
</dbReference>
<keyword evidence="6 8" id="KW-0472">Membrane</keyword>
<dbReference type="Proteomes" id="UP000033664">
    <property type="component" value="Unassembled WGS sequence"/>
</dbReference>
<dbReference type="SUPFAM" id="SSF82689">
    <property type="entry name" value="Mechanosensitive channel protein MscS (YggB), C-terminal domain"/>
    <property type="match status" value="1"/>
</dbReference>
<evidence type="ECO:0000256" key="5">
    <source>
        <dbReference type="ARBA" id="ARBA00022989"/>
    </source>
</evidence>
<evidence type="ECO:0000259" key="11">
    <source>
        <dbReference type="Pfam" id="PF21082"/>
    </source>
</evidence>
<dbReference type="InterPro" id="IPR011014">
    <property type="entry name" value="MscS_channel_TM-2"/>
</dbReference>
<sequence length="549" mass="61728">MNPWRSFKCGLLALALVLPYSLEAKVTVKEILNNEQQQAKDNSEHADQSTLPGNEVATNEHLIIDEFNRQTPRSAMQGYLHAAHQRDFERAAHYLDFRNLSLQAQAMNHAELAHTLYLVLNRTLWVDTQALSNRPAGSRNEPVPSYRDLVGEIDTSRGAVQILLQRVPGDTPGNYIWKVSNATVNQVPFLRQEFGYSQAGEWLYRHLPHGAFLGVELWQWVYYSLNLLAFLLIAYLSTRIFLYLLLRAKADVSQPAKALVTGPLCFLLGIVLARTFSSEANSTLATRAIFEGATLLILAWTWFLLKVVDVIRLRLTLRLQRNNNTQAEFLLRPAGNVVKILLTLIALLVWFENLGFSATTLIAGLGIGGLALALAAQKSVENIIGAITLYASAPVKVGQVCRVGRYFGVVEEIGLRATRMRTLERSVIHIANAKFVDMEIENISERERIAYRPDIVLERSTQHQVLAQLLEQIREILEQHQDIADQPCRVRLSGFVPRGIKIDVLSYAQTTDFDYYLHIVESLNLQIIECLNRLGIALAAPEPLSFAKL</sequence>
<dbReference type="GO" id="GO:0008381">
    <property type="term" value="F:mechanosensitive monoatomic ion channel activity"/>
    <property type="evidence" value="ECO:0007669"/>
    <property type="project" value="UniProtKB-ARBA"/>
</dbReference>
<feature type="region of interest" description="Disordered" evidence="7">
    <location>
        <begin position="36"/>
        <end position="55"/>
    </location>
</feature>
<dbReference type="AlphaFoldDB" id="A0A0F4PTF1"/>
<feature type="transmembrane region" description="Helical" evidence="8">
    <location>
        <begin position="288"/>
        <end position="308"/>
    </location>
</feature>
<dbReference type="OrthoDB" id="9775207at2"/>
<keyword evidence="9" id="KW-0732">Signal</keyword>
<keyword evidence="14" id="KW-1185">Reference proteome</keyword>
<reference evidence="13 14" key="1">
    <citation type="journal article" date="2015" name="BMC Genomics">
        <title>Genome mining reveals unlocked bioactive potential of marine Gram-negative bacteria.</title>
        <authorList>
            <person name="Machado H."/>
            <person name="Sonnenschein E.C."/>
            <person name="Melchiorsen J."/>
            <person name="Gram L."/>
        </authorList>
    </citation>
    <scope>NUCLEOTIDE SEQUENCE [LARGE SCALE GENOMIC DNA]</scope>
    <source>
        <strain evidence="13 14">S3137</strain>
    </source>
</reference>
<evidence type="ECO:0000256" key="1">
    <source>
        <dbReference type="ARBA" id="ARBA00004651"/>
    </source>
</evidence>
<dbReference type="InterPro" id="IPR049278">
    <property type="entry name" value="MS_channel_C"/>
</dbReference>
<comment type="caution">
    <text evidence="13">The sequence shown here is derived from an EMBL/GenBank/DDBJ whole genome shotgun (WGS) entry which is preliminary data.</text>
</comment>
<evidence type="ECO:0000256" key="3">
    <source>
        <dbReference type="ARBA" id="ARBA00022475"/>
    </source>
</evidence>
<feature type="domain" description="Mechanosensitive ion channel transmembrane helices 2/3" evidence="12">
    <location>
        <begin position="336"/>
        <end position="377"/>
    </location>
</feature>
<evidence type="ECO:0000256" key="9">
    <source>
        <dbReference type="SAM" id="SignalP"/>
    </source>
</evidence>
<dbReference type="PANTHER" id="PTHR30566:SF5">
    <property type="entry name" value="MECHANOSENSITIVE ION CHANNEL PROTEIN 1, MITOCHONDRIAL-RELATED"/>
    <property type="match status" value="1"/>
</dbReference>
<dbReference type="Pfam" id="PF21088">
    <property type="entry name" value="MS_channel_1st"/>
    <property type="match status" value="1"/>
</dbReference>
<organism evidence="13 14">
    <name type="scientific">Pseudoalteromonas ruthenica</name>
    <dbReference type="NCBI Taxonomy" id="151081"/>
    <lineage>
        <taxon>Bacteria</taxon>
        <taxon>Pseudomonadati</taxon>
        <taxon>Pseudomonadota</taxon>
        <taxon>Gammaproteobacteria</taxon>
        <taxon>Alteromonadales</taxon>
        <taxon>Pseudoalteromonadaceae</taxon>
        <taxon>Pseudoalteromonas</taxon>
    </lineage>
</organism>
<proteinExistence type="inferred from homology"/>
<feature type="domain" description="Mechanosensitive ion channel MscS" evidence="10">
    <location>
        <begin position="379"/>
        <end position="444"/>
    </location>
</feature>
<feature type="transmembrane region" description="Helical" evidence="8">
    <location>
        <begin position="356"/>
        <end position="376"/>
    </location>
</feature>
<dbReference type="SUPFAM" id="SSF82861">
    <property type="entry name" value="Mechanosensitive channel protein MscS (YggB), transmembrane region"/>
    <property type="match status" value="1"/>
</dbReference>
<dbReference type="GeneID" id="58229719"/>